<gene>
    <name evidence="2" type="ORF">HINF_LOCUS54112</name>
    <name evidence="1" type="ORF">HINF_LOCUS54778</name>
</gene>
<organism evidence="1">
    <name type="scientific">Hexamita inflata</name>
    <dbReference type="NCBI Taxonomy" id="28002"/>
    <lineage>
        <taxon>Eukaryota</taxon>
        <taxon>Metamonada</taxon>
        <taxon>Diplomonadida</taxon>
        <taxon>Hexamitidae</taxon>
        <taxon>Hexamitinae</taxon>
        <taxon>Hexamita</taxon>
    </lineage>
</organism>
<dbReference type="EMBL" id="CATOUU010001012">
    <property type="protein sequence ID" value="CAI9967133.1"/>
    <property type="molecule type" value="Genomic_DNA"/>
</dbReference>
<evidence type="ECO:0000313" key="1">
    <source>
        <dbReference type="EMBL" id="CAI9967133.1"/>
    </source>
</evidence>
<keyword evidence="3" id="KW-1185">Reference proteome</keyword>
<proteinExistence type="predicted"/>
<dbReference type="AlphaFoldDB" id="A0AA86R033"/>
<protein>
    <submittedName>
        <fullName evidence="2">Hypothetical_protein</fullName>
    </submittedName>
</protein>
<reference evidence="2 3" key="2">
    <citation type="submission" date="2024-07" db="EMBL/GenBank/DDBJ databases">
        <authorList>
            <person name="Akdeniz Z."/>
        </authorList>
    </citation>
    <scope>NUCLEOTIDE SEQUENCE [LARGE SCALE GENOMIC DNA]</scope>
</reference>
<sequence length="194" mass="21176">MQICSNKLVDKQTIQYCLKAVSISSLTQSSQVVNSPTQEVFHSLYTEKTQDLKIDLIYSMKNLLSFALFGLTKSIKIFDSNLSVKVPQPQSKSALVCFQCDINSSTSEFAFIAQAQTISGLIYCPYNIMVLNSSLIQFRLTGLNVGGLIFNANSIQVQIFICNISGYVSNGSFSGVLIATATNSSIFQCSDSSL</sequence>
<accession>A0AA86R033</accession>
<dbReference type="Proteomes" id="UP001642409">
    <property type="component" value="Unassembled WGS sequence"/>
</dbReference>
<evidence type="ECO:0000313" key="3">
    <source>
        <dbReference type="Proteomes" id="UP001642409"/>
    </source>
</evidence>
<reference evidence="1" key="1">
    <citation type="submission" date="2023-06" db="EMBL/GenBank/DDBJ databases">
        <authorList>
            <person name="Kurt Z."/>
        </authorList>
    </citation>
    <scope>NUCLEOTIDE SEQUENCE</scope>
</reference>
<evidence type="ECO:0000313" key="2">
    <source>
        <dbReference type="EMBL" id="CAL6069719.1"/>
    </source>
</evidence>
<comment type="caution">
    <text evidence="1">The sequence shown here is derived from an EMBL/GenBank/DDBJ whole genome shotgun (WGS) entry which is preliminary data.</text>
</comment>
<dbReference type="EMBL" id="CAXDID020000279">
    <property type="protein sequence ID" value="CAL6069719.1"/>
    <property type="molecule type" value="Genomic_DNA"/>
</dbReference>
<name>A0AA86R033_9EUKA</name>